<comment type="caution">
    <text evidence="2">The sequence shown here is derived from an EMBL/GenBank/DDBJ whole genome shotgun (WGS) entry which is preliminary data.</text>
</comment>
<evidence type="ECO:0000256" key="1">
    <source>
        <dbReference type="SAM" id="MobiDB-lite"/>
    </source>
</evidence>
<feature type="region of interest" description="Disordered" evidence="1">
    <location>
        <begin position="1"/>
        <end position="87"/>
    </location>
</feature>
<accession>A0AAD6LZU1</accession>
<dbReference type="Proteomes" id="UP001164929">
    <property type="component" value="Chromosome 13"/>
</dbReference>
<organism evidence="2 3">
    <name type="scientific">Populus alba x Populus x berolinensis</name>
    <dbReference type="NCBI Taxonomy" id="444605"/>
    <lineage>
        <taxon>Eukaryota</taxon>
        <taxon>Viridiplantae</taxon>
        <taxon>Streptophyta</taxon>
        <taxon>Embryophyta</taxon>
        <taxon>Tracheophyta</taxon>
        <taxon>Spermatophyta</taxon>
        <taxon>Magnoliopsida</taxon>
        <taxon>eudicotyledons</taxon>
        <taxon>Gunneridae</taxon>
        <taxon>Pentapetalae</taxon>
        <taxon>rosids</taxon>
        <taxon>fabids</taxon>
        <taxon>Malpighiales</taxon>
        <taxon>Salicaceae</taxon>
        <taxon>Saliceae</taxon>
        <taxon>Populus</taxon>
    </lineage>
</organism>
<proteinExistence type="predicted"/>
<keyword evidence="3" id="KW-1185">Reference proteome</keyword>
<feature type="compositionally biased region" description="Low complexity" evidence="1">
    <location>
        <begin position="31"/>
        <end position="51"/>
    </location>
</feature>
<name>A0AAD6LZU1_9ROSI</name>
<sequence>MDRPHAGIKGQTPVNNHQGGVATSHTINQLRSSHIVNRSSNSSESRPSTQRCSRTISLGREPHPHPNEFLPSEQRAAKGNHQQLPPV</sequence>
<reference evidence="2" key="1">
    <citation type="journal article" date="2023" name="Mol. Ecol. Resour.">
        <title>Chromosome-level genome assembly of a triploid poplar Populus alba 'Berolinensis'.</title>
        <authorList>
            <person name="Chen S."/>
            <person name="Yu Y."/>
            <person name="Wang X."/>
            <person name="Wang S."/>
            <person name="Zhang T."/>
            <person name="Zhou Y."/>
            <person name="He R."/>
            <person name="Meng N."/>
            <person name="Wang Y."/>
            <person name="Liu W."/>
            <person name="Liu Z."/>
            <person name="Liu J."/>
            <person name="Guo Q."/>
            <person name="Huang H."/>
            <person name="Sederoff R.R."/>
            <person name="Wang G."/>
            <person name="Qu G."/>
            <person name="Chen S."/>
        </authorList>
    </citation>
    <scope>NUCLEOTIDE SEQUENCE</scope>
    <source>
        <strain evidence="2">SC-2020</strain>
    </source>
</reference>
<dbReference type="EMBL" id="JAQIZT010000013">
    <property type="protein sequence ID" value="KAJ6976275.1"/>
    <property type="molecule type" value="Genomic_DNA"/>
</dbReference>
<gene>
    <name evidence="2" type="ORF">NC653_031961</name>
</gene>
<dbReference type="AlphaFoldDB" id="A0AAD6LZU1"/>
<evidence type="ECO:0000313" key="2">
    <source>
        <dbReference type="EMBL" id="KAJ6976275.1"/>
    </source>
</evidence>
<protein>
    <submittedName>
        <fullName evidence="2">Uncharacterized protein</fullName>
    </submittedName>
</protein>
<evidence type="ECO:0000313" key="3">
    <source>
        <dbReference type="Proteomes" id="UP001164929"/>
    </source>
</evidence>
<feature type="compositionally biased region" description="Polar residues" evidence="1">
    <location>
        <begin position="12"/>
        <end position="30"/>
    </location>
</feature>